<feature type="transmembrane region" description="Helical" evidence="7">
    <location>
        <begin position="307"/>
        <end position="326"/>
    </location>
</feature>
<feature type="transmembrane region" description="Helical" evidence="7">
    <location>
        <begin position="214"/>
        <end position="234"/>
    </location>
</feature>
<accession>A0A537KR75</accession>
<evidence type="ECO:0000256" key="5">
    <source>
        <dbReference type="ARBA" id="ARBA00022989"/>
    </source>
</evidence>
<feature type="transmembrane region" description="Helical" evidence="7">
    <location>
        <begin position="271"/>
        <end position="295"/>
    </location>
</feature>
<comment type="subcellular location">
    <subcellularLocation>
        <location evidence="1">Cell membrane</location>
        <topology evidence="1">Multi-pass membrane protein</topology>
    </subcellularLocation>
</comment>
<evidence type="ECO:0000313" key="9">
    <source>
        <dbReference type="Proteomes" id="UP000319353"/>
    </source>
</evidence>
<evidence type="ECO:0000256" key="6">
    <source>
        <dbReference type="ARBA" id="ARBA00023136"/>
    </source>
</evidence>
<gene>
    <name evidence="8" type="ORF">E6H01_12620</name>
</gene>
<feature type="transmembrane region" description="Helical" evidence="7">
    <location>
        <begin position="32"/>
        <end position="52"/>
    </location>
</feature>
<dbReference type="Pfam" id="PF13440">
    <property type="entry name" value="Polysacc_synt_3"/>
    <property type="match status" value="1"/>
</dbReference>
<keyword evidence="4 7" id="KW-0812">Transmembrane</keyword>
<organism evidence="8 9">
    <name type="scientific">Candidatus Segetimicrobium genomatis</name>
    <dbReference type="NCBI Taxonomy" id="2569760"/>
    <lineage>
        <taxon>Bacteria</taxon>
        <taxon>Bacillati</taxon>
        <taxon>Candidatus Sysuimicrobiota</taxon>
        <taxon>Candidatus Sysuimicrobiia</taxon>
        <taxon>Candidatus Sysuimicrobiales</taxon>
        <taxon>Candidatus Segetimicrobiaceae</taxon>
        <taxon>Candidatus Segetimicrobium</taxon>
    </lineage>
</organism>
<proteinExistence type="inferred from homology"/>
<dbReference type="EMBL" id="VBAL01000180">
    <property type="protein sequence ID" value="TMI98192.1"/>
    <property type="molecule type" value="Genomic_DNA"/>
</dbReference>
<evidence type="ECO:0000256" key="7">
    <source>
        <dbReference type="SAM" id="Phobius"/>
    </source>
</evidence>
<evidence type="ECO:0000256" key="2">
    <source>
        <dbReference type="ARBA" id="ARBA00007430"/>
    </source>
</evidence>
<dbReference type="AlphaFoldDB" id="A0A537KR75"/>
<evidence type="ECO:0000256" key="1">
    <source>
        <dbReference type="ARBA" id="ARBA00004651"/>
    </source>
</evidence>
<evidence type="ECO:0000256" key="3">
    <source>
        <dbReference type="ARBA" id="ARBA00022475"/>
    </source>
</evidence>
<comment type="caution">
    <text evidence="8">The sequence shown here is derived from an EMBL/GenBank/DDBJ whole genome shotgun (WGS) entry which is preliminary data.</text>
</comment>
<keyword evidence="6 7" id="KW-0472">Membrane</keyword>
<dbReference type="Proteomes" id="UP000319353">
    <property type="component" value="Unassembled WGS sequence"/>
</dbReference>
<sequence>MRFRALALVETGRAVLLAGSMIAFALLGLRYWTLVIGGLLSSALSTAATLALRRHRFAWPRRRSLTHAMTFTGHILVARLSWYTYSNADFLVAGRILGRAALGLYELGWNLANIPIDRITSLVIQVTPAVFSAVQNDAAALRRYLLRITEGLALITFPASLAMALLAPDFVLLALGQKWQGAIVPLQLLAVSTGFRAVTPLLSQVLNAVGQSRLAMRYGVLWALVLPAGFYVLGRQWGTVGLALVWVCVFPLLAVPAYRRVLQAIDLPARAYLLALWPATSASFLMGASVLAIRLAVGEHGALGLRLGAQVVAGAGVYALTCMVLHRERMASFSRMLRTLRAAPRPASEVPVCP</sequence>
<feature type="transmembrane region" description="Helical" evidence="7">
    <location>
        <begin position="240"/>
        <end position="259"/>
    </location>
</feature>
<dbReference type="GO" id="GO:0005886">
    <property type="term" value="C:plasma membrane"/>
    <property type="evidence" value="ECO:0007669"/>
    <property type="project" value="UniProtKB-SubCell"/>
</dbReference>
<evidence type="ECO:0000256" key="4">
    <source>
        <dbReference type="ARBA" id="ARBA00022692"/>
    </source>
</evidence>
<reference evidence="8 9" key="1">
    <citation type="journal article" date="2019" name="Nat. Microbiol.">
        <title>Mediterranean grassland soil C-N compound turnover is dependent on rainfall and depth, and is mediated by genomically divergent microorganisms.</title>
        <authorList>
            <person name="Diamond S."/>
            <person name="Andeer P.F."/>
            <person name="Li Z."/>
            <person name="Crits-Christoph A."/>
            <person name="Burstein D."/>
            <person name="Anantharaman K."/>
            <person name="Lane K.R."/>
            <person name="Thomas B.C."/>
            <person name="Pan C."/>
            <person name="Northen T.R."/>
            <person name="Banfield J.F."/>
        </authorList>
    </citation>
    <scope>NUCLEOTIDE SEQUENCE [LARGE SCALE GENOMIC DNA]</scope>
    <source>
        <strain evidence="8">NP_4</strain>
    </source>
</reference>
<feature type="transmembrane region" description="Helical" evidence="7">
    <location>
        <begin position="152"/>
        <end position="176"/>
    </location>
</feature>
<dbReference type="PANTHER" id="PTHR30250">
    <property type="entry name" value="PST FAMILY PREDICTED COLANIC ACID TRANSPORTER"/>
    <property type="match status" value="1"/>
</dbReference>
<keyword evidence="3" id="KW-1003">Cell membrane</keyword>
<keyword evidence="5 7" id="KW-1133">Transmembrane helix</keyword>
<dbReference type="InterPro" id="IPR050833">
    <property type="entry name" value="Poly_Biosynth_Transport"/>
</dbReference>
<name>A0A537KR75_9BACT</name>
<dbReference type="PANTHER" id="PTHR30250:SF10">
    <property type="entry name" value="LIPOPOLYSACCHARIDE BIOSYNTHESIS PROTEIN WZXC"/>
    <property type="match status" value="1"/>
</dbReference>
<feature type="transmembrane region" description="Helical" evidence="7">
    <location>
        <begin position="7"/>
        <end position="26"/>
    </location>
</feature>
<protein>
    <submittedName>
        <fullName evidence="8">Uncharacterized protein</fullName>
    </submittedName>
</protein>
<comment type="similarity">
    <text evidence="2">Belongs to the polysaccharide synthase family.</text>
</comment>
<feature type="transmembrane region" description="Helical" evidence="7">
    <location>
        <begin position="182"/>
        <end position="202"/>
    </location>
</feature>
<evidence type="ECO:0000313" key="8">
    <source>
        <dbReference type="EMBL" id="TMI98192.1"/>
    </source>
</evidence>